<name>A0A3B4YKH3_SERLL</name>
<evidence type="ECO:0000313" key="3">
    <source>
        <dbReference type="Proteomes" id="UP000261360"/>
    </source>
</evidence>
<feature type="signal peptide" evidence="1">
    <location>
        <begin position="1"/>
        <end position="18"/>
    </location>
</feature>
<reference evidence="2" key="2">
    <citation type="submission" date="2025-09" db="UniProtKB">
        <authorList>
            <consortium name="Ensembl"/>
        </authorList>
    </citation>
    <scope>IDENTIFICATION</scope>
</reference>
<keyword evidence="1" id="KW-0732">Signal</keyword>
<evidence type="ECO:0008006" key="4">
    <source>
        <dbReference type="Google" id="ProtNLM"/>
    </source>
</evidence>
<reference evidence="2" key="1">
    <citation type="submission" date="2025-08" db="UniProtKB">
        <authorList>
            <consortium name="Ensembl"/>
        </authorList>
    </citation>
    <scope>IDENTIFICATION</scope>
</reference>
<dbReference type="Ensembl" id="ENSSLDT00000029638.1">
    <property type="protein sequence ID" value="ENSSLDP00000028791.1"/>
    <property type="gene ID" value="ENSSLDG00000022251.1"/>
</dbReference>
<evidence type="ECO:0000313" key="2">
    <source>
        <dbReference type="Ensembl" id="ENSSLDP00000028791.1"/>
    </source>
</evidence>
<keyword evidence="3" id="KW-1185">Reference proteome</keyword>
<protein>
    <recommendedName>
        <fullName evidence="4">Secreted protein</fullName>
    </recommendedName>
</protein>
<evidence type="ECO:0000256" key="1">
    <source>
        <dbReference type="SAM" id="SignalP"/>
    </source>
</evidence>
<sequence length="125" mass="13960">MLIVLLMYCKLLIGVPSAFDTNIYTTHKHTRIHIHTHQKLAQCSETHQPLPTPSHVHQEKLPGVRFVTASTKTSLREEKAGLLTGLCSLLIEGSQRQRSQPCSARPQYCPLCCYSSSQPGENGMF</sequence>
<feature type="chain" id="PRO_5017485434" description="Secreted protein" evidence="1">
    <location>
        <begin position="19"/>
        <end position="125"/>
    </location>
</feature>
<proteinExistence type="predicted"/>
<dbReference type="AlphaFoldDB" id="A0A3B4YKH3"/>
<organism evidence="2 3">
    <name type="scientific">Seriola lalandi dorsalis</name>
    <dbReference type="NCBI Taxonomy" id="1841481"/>
    <lineage>
        <taxon>Eukaryota</taxon>
        <taxon>Metazoa</taxon>
        <taxon>Chordata</taxon>
        <taxon>Craniata</taxon>
        <taxon>Vertebrata</taxon>
        <taxon>Euteleostomi</taxon>
        <taxon>Actinopterygii</taxon>
        <taxon>Neopterygii</taxon>
        <taxon>Teleostei</taxon>
        <taxon>Neoteleostei</taxon>
        <taxon>Acanthomorphata</taxon>
        <taxon>Carangaria</taxon>
        <taxon>Carangiformes</taxon>
        <taxon>Carangidae</taxon>
        <taxon>Seriola</taxon>
    </lineage>
</organism>
<dbReference type="Proteomes" id="UP000261360">
    <property type="component" value="Unplaced"/>
</dbReference>
<accession>A0A3B4YKH3</accession>